<keyword evidence="1" id="KW-0812">Transmembrane</keyword>
<keyword evidence="1" id="KW-1133">Transmembrane helix</keyword>
<dbReference type="SUPFAM" id="SSF55874">
    <property type="entry name" value="ATPase domain of HSP90 chaperone/DNA topoisomerase II/histidine kinase"/>
    <property type="match status" value="1"/>
</dbReference>
<keyword evidence="1" id="KW-0472">Membrane</keyword>
<feature type="transmembrane region" description="Helical" evidence="1">
    <location>
        <begin position="12"/>
        <end position="30"/>
    </location>
</feature>
<feature type="transmembrane region" description="Helical" evidence="1">
    <location>
        <begin position="36"/>
        <end position="56"/>
    </location>
</feature>
<accession>A0A5C8ZBD2</accession>
<evidence type="ECO:0000256" key="1">
    <source>
        <dbReference type="SAM" id="Phobius"/>
    </source>
</evidence>
<reference evidence="3 4" key="1">
    <citation type="submission" date="2019-07" db="EMBL/GenBank/DDBJ databases">
        <title>Reinekea sp. strain SSH23 genome sequencing and assembly.</title>
        <authorList>
            <person name="Kim I."/>
        </authorList>
    </citation>
    <scope>NUCLEOTIDE SEQUENCE [LARGE SCALE GENOMIC DNA]</scope>
    <source>
        <strain evidence="3 4">SSH23</strain>
    </source>
</reference>
<dbReference type="RefSeq" id="WP_147713499.1">
    <property type="nucleotide sequence ID" value="NZ_VKAD01000001.1"/>
</dbReference>
<evidence type="ECO:0000313" key="3">
    <source>
        <dbReference type="EMBL" id="TXR54100.1"/>
    </source>
</evidence>
<protein>
    <submittedName>
        <fullName evidence="3">Sensor histidine kinase</fullName>
    </submittedName>
</protein>
<dbReference type="InterPro" id="IPR005467">
    <property type="entry name" value="His_kinase_dom"/>
</dbReference>
<dbReference type="InterPro" id="IPR036890">
    <property type="entry name" value="HATPase_C_sf"/>
</dbReference>
<keyword evidence="4" id="KW-1185">Reference proteome</keyword>
<dbReference type="Gene3D" id="3.30.565.10">
    <property type="entry name" value="Histidine kinase-like ATPase, C-terminal domain"/>
    <property type="match status" value="1"/>
</dbReference>
<dbReference type="OrthoDB" id="6195273at2"/>
<feature type="domain" description="Histidine kinase" evidence="2">
    <location>
        <begin position="114"/>
        <end position="323"/>
    </location>
</feature>
<evidence type="ECO:0000259" key="2">
    <source>
        <dbReference type="PROSITE" id="PS50109"/>
    </source>
</evidence>
<keyword evidence="3" id="KW-0808">Transferase</keyword>
<name>A0A5C8ZBD2_9GAMM</name>
<dbReference type="GO" id="GO:0016301">
    <property type="term" value="F:kinase activity"/>
    <property type="evidence" value="ECO:0007669"/>
    <property type="project" value="UniProtKB-KW"/>
</dbReference>
<comment type="caution">
    <text evidence="3">The sequence shown here is derived from an EMBL/GenBank/DDBJ whole genome shotgun (WGS) entry which is preliminary data.</text>
</comment>
<keyword evidence="3" id="KW-0418">Kinase</keyword>
<dbReference type="AlphaFoldDB" id="A0A5C8ZBD2"/>
<organism evidence="3 4">
    <name type="scientific">Reinekea thalattae</name>
    <dbReference type="NCBI Taxonomy" id="2593301"/>
    <lineage>
        <taxon>Bacteria</taxon>
        <taxon>Pseudomonadati</taxon>
        <taxon>Pseudomonadota</taxon>
        <taxon>Gammaproteobacteria</taxon>
        <taxon>Oceanospirillales</taxon>
        <taxon>Saccharospirillaceae</taxon>
        <taxon>Reinekea</taxon>
    </lineage>
</organism>
<sequence>MNEKKRLKQLVIAFFTVWILLLVTVVQLMFSQGIETASLMVALLAIVTGLFGVWMFNAGQHQVAEINKSHSITKRQVQELQLKIDRYEYDAARSVELRRLVANSTQEKDLAIQNMATALDNAMDEISEVIHQTDSSLVGKLESRVEAMKQYAADLQSLAQLELKTELPSSVEIDLVEDMERLVEKWGSLAKSRKVKIKLENPEDQILMISDVQWIENLLTRVVYALVRMNQNTTLHIDLINYTDAEVGDALRLVFRIDGRVLEPHQVSQMTNDYVSILEDGNEIGPGLTLVVAYRVVQILNGSLEISNTDKGIEALVVIPREPYAPDEEPIV</sequence>
<gene>
    <name evidence="3" type="ORF">FME95_06060</name>
</gene>
<dbReference type="EMBL" id="VKAD01000001">
    <property type="protein sequence ID" value="TXR54100.1"/>
    <property type="molecule type" value="Genomic_DNA"/>
</dbReference>
<evidence type="ECO:0000313" key="4">
    <source>
        <dbReference type="Proteomes" id="UP000321764"/>
    </source>
</evidence>
<proteinExistence type="predicted"/>
<dbReference type="Proteomes" id="UP000321764">
    <property type="component" value="Unassembled WGS sequence"/>
</dbReference>
<dbReference type="PROSITE" id="PS50109">
    <property type="entry name" value="HIS_KIN"/>
    <property type="match status" value="1"/>
</dbReference>